<dbReference type="Gene3D" id="3.40.50.150">
    <property type="entry name" value="Vaccinia Virus protein VP39"/>
    <property type="match status" value="2"/>
</dbReference>
<dbReference type="Proteomes" id="UP000591131">
    <property type="component" value="Unassembled WGS sequence"/>
</dbReference>
<dbReference type="PANTHER" id="PTHR14614:SF109">
    <property type="entry name" value="RIBOSOMAL LYSINE N-METHYLTRANSFERASE 5"/>
    <property type="match status" value="1"/>
</dbReference>
<dbReference type="InterPro" id="IPR019410">
    <property type="entry name" value="Methyltransf_16"/>
</dbReference>
<comment type="caution">
    <text evidence="2">The sequence shown here is derived from an EMBL/GenBank/DDBJ whole genome shotgun (WGS) entry which is preliminary data.</text>
</comment>
<dbReference type="Pfam" id="PF10294">
    <property type="entry name" value="Methyltransf_16"/>
    <property type="match status" value="2"/>
</dbReference>
<evidence type="ECO:0000259" key="1">
    <source>
        <dbReference type="Pfam" id="PF03364"/>
    </source>
</evidence>
<dbReference type="PANTHER" id="PTHR14614">
    <property type="entry name" value="HEPATOCELLULAR CARCINOMA-ASSOCIATED ANTIGEN"/>
    <property type="match status" value="1"/>
</dbReference>
<reference evidence="2 3" key="1">
    <citation type="submission" date="2020-04" db="EMBL/GenBank/DDBJ databases">
        <title>Perkinsus chesapeaki whole genome sequence.</title>
        <authorList>
            <person name="Bogema D.R."/>
        </authorList>
    </citation>
    <scope>NUCLEOTIDE SEQUENCE [LARGE SCALE GENOMIC DNA]</scope>
    <source>
        <strain evidence="2">ATCC PRA-425</strain>
    </source>
</reference>
<dbReference type="OrthoDB" id="206874at2759"/>
<organism evidence="2 3">
    <name type="scientific">Perkinsus chesapeaki</name>
    <name type="common">Clam parasite</name>
    <name type="synonym">Perkinsus andrewsi</name>
    <dbReference type="NCBI Taxonomy" id="330153"/>
    <lineage>
        <taxon>Eukaryota</taxon>
        <taxon>Sar</taxon>
        <taxon>Alveolata</taxon>
        <taxon>Perkinsozoa</taxon>
        <taxon>Perkinsea</taxon>
        <taxon>Perkinsida</taxon>
        <taxon>Perkinsidae</taxon>
        <taxon>Perkinsus</taxon>
    </lineage>
</organism>
<dbReference type="InterPro" id="IPR029063">
    <property type="entry name" value="SAM-dependent_MTases_sf"/>
</dbReference>
<name>A0A7J6L612_PERCH</name>
<evidence type="ECO:0000313" key="3">
    <source>
        <dbReference type="Proteomes" id="UP000591131"/>
    </source>
</evidence>
<dbReference type="SUPFAM" id="SSF53335">
    <property type="entry name" value="S-adenosyl-L-methionine-dependent methyltransferases"/>
    <property type="match status" value="2"/>
</dbReference>
<accession>A0A7J6L612</accession>
<keyword evidence="3" id="KW-1185">Reference proteome</keyword>
<dbReference type="Gene3D" id="3.30.530.20">
    <property type="match status" value="1"/>
</dbReference>
<protein>
    <submittedName>
        <fullName evidence="2">Kelch-like</fullName>
    </submittedName>
</protein>
<dbReference type="AlphaFoldDB" id="A0A7J6L612"/>
<dbReference type="InterPro" id="IPR023393">
    <property type="entry name" value="START-like_dom_sf"/>
</dbReference>
<feature type="domain" description="Coenzyme Q-binding protein COQ10 START" evidence="1">
    <location>
        <begin position="1142"/>
        <end position="1248"/>
    </location>
</feature>
<dbReference type="EMBL" id="JAAPAO010000717">
    <property type="protein sequence ID" value="KAF4654631.1"/>
    <property type="molecule type" value="Genomic_DNA"/>
</dbReference>
<dbReference type="InterPro" id="IPR005031">
    <property type="entry name" value="COQ10_START"/>
</dbReference>
<proteinExistence type="predicted"/>
<dbReference type="SUPFAM" id="SSF55961">
    <property type="entry name" value="Bet v1-like"/>
    <property type="match status" value="1"/>
</dbReference>
<gene>
    <name evidence="2" type="primary">KLHL13_3</name>
    <name evidence="2" type="ORF">FOL47_009862</name>
</gene>
<evidence type="ECO:0000313" key="2">
    <source>
        <dbReference type="EMBL" id="KAF4654631.1"/>
    </source>
</evidence>
<dbReference type="Pfam" id="PF03364">
    <property type="entry name" value="Polyketide_cyc"/>
    <property type="match status" value="1"/>
</dbReference>
<sequence>MSAAAIPLGMPTMAECPLMIGSGEAGDDGFGYPQSDGVRLSGSEVVHEIVKPGATLPIKDKLVRLTTAHDGQSAALVEIVVSGGRTAAGACRTLLVLDRQLDTSTSHFQGLVQLDLHLNVTVYGEVAATLDELTDFREPEPPATVGRTLLLDTPNLPSSLNDGTRGVRLFVEGVGRHLPGLLPWRIVSLPGGLKLRLRQESVESSFKSVETDKTGCAVWECGLPPVGSDSYGVELGCGTGLVSLALAHMGVKMVVTDGNEKVIQLAERNMRENPGIPTDRLSFRKLMWGSREDSEALFYSEGGRHPSIVVGSDLVYPQSPADPLLAALDQLAGDNSDRTRVIICLKERTRDSSDFISKAKKCGWSVEDLAWLPELDTFPMEYLLASRSRPEQLLPYREVNIPSGPTFKLKYSTGQAAMWSSFAGSRCDHTGRGLWTASIVLSRYLWRTNFLENTKGPILDLGCGTGLLTMVAAEWAVQNGKLNDRQLLQVIGIDCNDETVELARENAVANGYANRLTSGSMELRTVDWSDAKSLQELRNIIGKPGLILGSDIIYPGPESPIQPLLAALDLLANEDTSILLSFRERSRIVAHFVEEAEQAGWKVKPLSQNDFEIDVPVDVSSPVLFDYRDFRLLRLSKNSGRPSPHSREVDKLIASAIDGVGSLVNETLLLGKVVSQIAGQEVRTNAQALEESIQKKVEDYLNSSQAVEQLGEERVKLIKEQLNASGEVLRGVITFLSTTSESSLESSIAVLNKSLSLMEIPIAILGPQAKRDSEVQERILSGLSSRAGSNSISNQSDPRRLIQFIRHVSRQRQERLSEYVDALLASGQLTKHPLVPHEFEKKLYLDILSIVTFAFENGMGSLDNLQLWGHAVKVRSLQASEPFMNLTIGGSSMHGREQLGVIVDSMLSDEFVNNPLIPDAVERSLYLNTVILIFRIIEDLSHSLHVTFMGHRLEWKLTPLDIAQVRCQKAPAHIKLNEEVIDRLVKELLSDSSINVFWIPDIIESAIYRNVLRLMLRVVEELLGRVELDLLGTAFSLKLVNMRDSSLWSFQAELEGDYYKSLAQVPTKELQERLYELQNEHEMIGRVLGARSDVTKVEIPPGNGNVEGCDLRKVEYGKGKFAVRAAEHPHVARCLQVKGLAPANIQTCYHIIADFNSYPQWMPWCTSARVDGSAKTSPLQFQCAVGFGIKHGGPTISDVVTYNVTLKPPDGKAAGIVAASEPFSYCETLVYDWTFEAKEKSTQNVLVATYLGSTATEFD</sequence>
<dbReference type="CDD" id="cd02440">
    <property type="entry name" value="AdoMet_MTases"/>
    <property type="match status" value="2"/>
</dbReference>